<organism evidence="3 4">
    <name type="scientific">Flavilitoribacter nigricans (strain ATCC 23147 / DSM 23189 / NBRC 102662 / NCIMB 1420 / SS-2)</name>
    <name type="common">Lewinella nigricans</name>
    <dbReference type="NCBI Taxonomy" id="1122177"/>
    <lineage>
        <taxon>Bacteria</taxon>
        <taxon>Pseudomonadati</taxon>
        <taxon>Bacteroidota</taxon>
        <taxon>Saprospiria</taxon>
        <taxon>Saprospirales</taxon>
        <taxon>Lewinellaceae</taxon>
        <taxon>Flavilitoribacter</taxon>
    </lineage>
</organism>
<dbReference type="Pfam" id="PF01832">
    <property type="entry name" value="Glucosaminidase"/>
    <property type="match status" value="1"/>
</dbReference>
<evidence type="ECO:0000256" key="1">
    <source>
        <dbReference type="ARBA" id="ARBA00022801"/>
    </source>
</evidence>
<gene>
    <name evidence="3" type="ORF">CRP01_10330</name>
</gene>
<dbReference type="GO" id="GO:0004040">
    <property type="term" value="F:amidase activity"/>
    <property type="evidence" value="ECO:0007669"/>
    <property type="project" value="InterPro"/>
</dbReference>
<reference evidence="3 4" key="1">
    <citation type="submission" date="2017-10" db="EMBL/GenBank/DDBJ databases">
        <title>The draft genome sequence of Lewinella nigricans NBRC 102662.</title>
        <authorList>
            <person name="Wang K."/>
        </authorList>
    </citation>
    <scope>NUCLEOTIDE SEQUENCE [LARGE SCALE GENOMIC DNA]</scope>
    <source>
        <strain evidence="3 4">NBRC 102662</strain>
    </source>
</reference>
<proteinExistence type="predicted"/>
<dbReference type="InterPro" id="IPR002901">
    <property type="entry name" value="MGlyc_endo_b_GlcNAc-like_dom"/>
</dbReference>
<dbReference type="OrthoDB" id="1494019at2"/>
<dbReference type="PANTHER" id="PTHR33308:SF9">
    <property type="entry name" value="PEPTIDOGLYCAN HYDROLASE FLGJ"/>
    <property type="match status" value="1"/>
</dbReference>
<protein>
    <recommendedName>
        <fullName evidence="2">Mannosyl-glycoprotein endo-beta-N-acetylglucosamidase-like domain-containing protein</fullName>
    </recommendedName>
</protein>
<evidence type="ECO:0000313" key="4">
    <source>
        <dbReference type="Proteomes" id="UP000223913"/>
    </source>
</evidence>
<feature type="domain" description="Mannosyl-glycoprotein endo-beta-N-acetylglucosamidase-like" evidence="2">
    <location>
        <begin position="170"/>
        <end position="297"/>
    </location>
</feature>
<dbReference type="EMBL" id="PDUD01000017">
    <property type="protein sequence ID" value="PHN06684.1"/>
    <property type="molecule type" value="Genomic_DNA"/>
</dbReference>
<dbReference type="Proteomes" id="UP000223913">
    <property type="component" value="Unassembled WGS sequence"/>
</dbReference>
<evidence type="ECO:0000259" key="2">
    <source>
        <dbReference type="SMART" id="SM00047"/>
    </source>
</evidence>
<keyword evidence="1" id="KW-0378">Hydrolase</keyword>
<keyword evidence="4" id="KW-1185">Reference proteome</keyword>
<dbReference type="PANTHER" id="PTHR33308">
    <property type="entry name" value="PEPTIDOGLYCAN HYDROLASE FLGJ"/>
    <property type="match status" value="1"/>
</dbReference>
<dbReference type="AlphaFoldDB" id="A0A2D0NDT8"/>
<comment type="caution">
    <text evidence="3">The sequence shown here is derived from an EMBL/GenBank/DDBJ whole genome shotgun (WGS) entry which is preliminary data.</text>
</comment>
<dbReference type="SMART" id="SM00047">
    <property type="entry name" value="LYZ2"/>
    <property type="match status" value="1"/>
</dbReference>
<name>A0A2D0NDT8_FLAN2</name>
<accession>A0A2D0NDT8</accession>
<evidence type="ECO:0000313" key="3">
    <source>
        <dbReference type="EMBL" id="PHN06684.1"/>
    </source>
</evidence>
<dbReference type="Gene3D" id="1.10.530.10">
    <property type="match status" value="2"/>
</dbReference>
<sequence length="301" mass="34249">MQIIANKVHKIQKVSQNDDDMKPKGSTDYQINRKNYEQKPGFKADRQMRHANGEPVFPEINLSMILRHLWRGLCKLFVAVRYTVHRATGGLQIQWRLPWFKLGLAALAIFILTKKDIQFSINMKAPLAGVFGEAEKTGGAAVPTTQRLSMVQPLSFSESTKVSQRVASADELDVNVAREYVKRFRKVAIVEMRKYAIPASIKMAQGMLESMAGQSPAAVNQHNHFGPAFAGDQFDSAWENWRAHSLLIQREFKSLLDEGSNYKAWAKGLKKSGYSNDPEYDQKLIDVIQRYQLYLLDEEEI</sequence>
<dbReference type="InterPro" id="IPR051056">
    <property type="entry name" value="Glycosyl_Hydrolase_73"/>
</dbReference>